<evidence type="ECO:0000256" key="5">
    <source>
        <dbReference type="ARBA" id="ARBA00022692"/>
    </source>
</evidence>
<evidence type="ECO:0000256" key="1">
    <source>
        <dbReference type="ARBA" id="ARBA00004429"/>
    </source>
</evidence>
<feature type="transmembrane region" description="Helical" evidence="12">
    <location>
        <begin position="42"/>
        <end position="62"/>
    </location>
</feature>
<dbReference type="Proteomes" id="UP000007962">
    <property type="component" value="Chromosome"/>
</dbReference>
<dbReference type="KEGG" id="bcv:Bcav_1665"/>
<dbReference type="CDD" id="cd18543">
    <property type="entry name" value="ABC_6TM_Rv0194_D1_like"/>
    <property type="match status" value="1"/>
</dbReference>
<keyword evidence="2" id="KW-0813">Transport</keyword>
<comment type="subcellular location">
    <subcellularLocation>
        <location evidence="1">Cell inner membrane</location>
        <topology evidence="1">Multi-pass membrane protein</topology>
    </subcellularLocation>
</comment>
<dbReference type="FunFam" id="3.40.50.300:FF:000221">
    <property type="entry name" value="Multidrug ABC transporter ATP-binding protein"/>
    <property type="match status" value="1"/>
</dbReference>
<dbReference type="AlphaFoldDB" id="C5C408"/>
<dbReference type="GO" id="GO:0016887">
    <property type="term" value="F:ATP hydrolysis activity"/>
    <property type="evidence" value="ECO:0007669"/>
    <property type="project" value="InterPro"/>
</dbReference>
<keyword evidence="9 12" id="KW-0472">Membrane</keyword>
<protein>
    <submittedName>
        <fullName evidence="15">ABC transporter related</fullName>
    </submittedName>
</protein>
<dbReference type="InterPro" id="IPR003593">
    <property type="entry name" value="AAA+_ATPase"/>
</dbReference>
<evidence type="ECO:0000259" key="13">
    <source>
        <dbReference type="PROSITE" id="PS50893"/>
    </source>
</evidence>
<dbReference type="PROSITE" id="PS50929">
    <property type="entry name" value="ABC_TM1F"/>
    <property type="match status" value="1"/>
</dbReference>
<dbReference type="PROSITE" id="PS00211">
    <property type="entry name" value="ABC_TRANSPORTER_1"/>
    <property type="match status" value="1"/>
</dbReference>
<evidence type="ECO:0000259" key="14">
    <source>
        <dbReference type="PROSITE" id="PS50929"/>
    </source>
</evidence>
<feature type="transmembrane region" description="Helical" evidence="12">
    <location>
        <begin position="299"/>
        <end position="316"/>
    </location>
</feature>
<dbReference type="Pfam" id="PF00005">
    <property type="entry name" value="ABC_tran"/>
    <property type="match status" value="1"/>
</dbReference>
<dbReference type="SUPFAM" id="SSF90123">
    <property type="entry name" value="ABC transporter transmembrane region"/>
    <property type="match status" value="1"/>
</dbReference>
<evidence type="ECO:0000313" key="16">
    <source>
        <dbReference type="Proteomes" id="UP000007962"/>
    </source>
</evidence>
<dbReference type="OrthoDB" id="9806127at2"/>
<feature type="region of interest" description="Disordered" evidence="11">
    <location>
        <begin position="1"/>
        <end position="22"/>
    </location>
</feature>
<comment type="similarity">
    <text evidence="10">Belongs to the ABC transporter superfamily. Siderophore-Fe(3+) uptake transporter (SIUT) (TC 3.A.1.21) family.</text>
</comment>
<dbReference type="InterPro" id="IPR003439">
    <property type="entry name" value="ABC_transporter-like_ATP-bd"/>
</dbReference>
<evidence type="ECO:0000313" key="15">
    <source>
        <dbReference type="EMBL" id="ACQ79921.1"/>
    </source>
</evidence>
<feature type="transmembrane region" description="Helical" evidence="12">
    <location>
        <begin position="185"/>
        <end position="203"/>
    </location>
</feature>
<evidence type="ECO:0000256" key="8">
    <source>
        <dbReference type="ARBA" id="ARBA00022989"/>
    </source>
</evidence>
<dbReference type="GO" id="GO:0005524">
    <property type="term" value="F:ATP binding"/>
    <property type="evidence" value="ECO:0007669"/>
    <property type="project" value="UniProtKB-KW"/>
</dbReference>
<evidence type="ECO:0000256" key="12">
    <source>
        <dbReference type="SAM" id="Phobius"/>
    </source>
</evidence>
<evidence type="ECO:0000256" key="10">
    <source>
        <dbReference type="ARBA" id="ARBA00023455"/>
    </source>
</evidence>
<evidence type="ECO:0000256" key="4">
    <source>
        <dbReference type="ARBA" id="ARBA00022519"/>
    </source>
</evidence>
<gene>
    <name evidence="15" type="ordered locus">Bcav_1665</name>
</gene>
<feature type="transmembrane region" description="Helical" evidence="12">
    <location>
        <begin position="156"/>
        <end position="179"/>
    </location>
</feature>
<dbReference type="GO" id="GO:0015421">
    <property type="term" value="F:ABC-type oligopeptide transporter activity"/>
    <property type="evidence" value="ECO:0007669"/>
    <property type="project" value="TreeGrafter"/>
</dbReference>
<evidence type="ECO:0000256" key="2">
    <source>
        <dbReference type="ARBA" id="ARBA00022448"/>
    </source>
</evidence>
<dbReference type="PROSITE" id="PS50893">
    <property type="entry name" value="ABC_TRANSPORTER_2"/>
    <property type="match status" value="1"/>
</dbReference>
<keyword evidence="7" id="KW-0067">ATP-binding</keyword>
<dbReference type="EMBL" id="CP001618">
    <property type="protein sequence ID" value="ACQ79921.1"/>
    <property type="molecule type" value="Genomic_DNA"/>
</dbReference>
<feature type="compositionally biased region" description="Pro residues" evidence="11">
    <location>
        <begin position="1"/>
        <end position="21"/>
    </location>
</feature>
<dbReference type="InterPro" id="IPR039421">
    <property type="entry name" value="Type_1_exporter"/>
</dbReference>
<dbReference type="eggNOG" id="COG1132">
    <property type="taxonomic scope" value="Bacteria"/>
</dbReference>
<reference evidence="15 16" key="1">
    <citation type="journal article" date="2009" name="Stand. Genomic Sci.">
        <title>Complete genome sequence of Beutenbergia cavernae type strain (HKI 0122).</title>
        <authorList>
            <person name="Land M."/>
            <person name="Pukall R."/>
            <person name="Abt B."/>
            <person name="Goker M."/>
            <person name="Rohde M."/>
            <person name="Glavina Del Rio T."/>
            <person name="Tice H."/>
            <person name="Copeland A."/>
            <person name="Cheng J.F."/>
            <person name="Lucas S."/>
            <person name="Chen F."/>
            <person name="Nolan M."/>
            <person name="Bruce D."/>
            <person name="Goodwin L."/>
            <person name="Pitluck S."/>
            <person name="Ivanova N."/>
            <person name="Mavromatis K."/>
            <person name="Ovchinnikova G."/>
            <person name="Pati A."/>
            <person name="Chen A."/>
            <person name="Palaniappan K."/>
            <person name="Hauser L."/>
            <person name="Chang Y.J."/>
            <person name="Jefferies C.C."/>
            <person name="Saunders E."/>
            <person name="Brettin T."/>
            <person name="Detter J.C."/>
            <person name="Han C."/>
            <person name="Chain P."/>
            <person name="Bristow J."/>
            <person name="Eisen J.A."/>
            <person name="Markowitz V."/>
            <person name="Hugenholtz P."/>
            <person name="Kyrpides N.C."/>
            <person name="Klenk H.P."/>
            <person name="Lapidus A."/>
        </authorList>
    </citation>
    <scope>NUCLEOTIDE SEQUENCE [LARGE SCALE GENOMIC DNA]</scope>
    <source>
        <strain evidence="16">ATCC BAA-8 / DSM 12333 / NBRC 16432</strain>
    </source>
</reference>
<dbReference type="InterPro" id="IPR017871">
    <property type="entry name" value="ABC_transporter-like_CS"/>
</dbReference>
<evidence type="ECO:0000256" key="9">
    <source>
        <dbReference type="ARBA" id="ARBA00023136"/>
    </source>
</evidence>
<dbReference type="SMART" id="SM00382">
    <property type="entry name" value="AAA"/>
    <property type="match status" value="1"/>
</dbReference>
<evidence type="ECO:0000256" key="11">
    <source>
        <dbReference type="SAM" id="MobiDB-lite"/>
    </source>
</evidence>
<feature type="transmembrane region" description="Helical" evidence="12">
    <location>
        <begin position="266"/>
        <end position="287"/>
    </location>
</feature>
<proteinExistence type="inferred from homology"/>
<dbReference type="Gene3D" id="1.20.1560.10">
    <property type="entry name" value="ABC transporter type 1, transmembrane domain"/>
    <property type="match status" value="1"/>
</dbReference>
<dbReference type="PANTHER" id="PTHR43394:SF1">
    <property type="entry name" value="ATP-BINDING CASSETTE SUB-FAMILY B MEMBER 10, MITOCHONDRIAL"/>
    <property type="match status" value="1"/>
</dbReference>
<organism evidence="15 16">
    <name type="scientific">Beutenbergia cavernae (strain ATCC BAA-8 / DSM 12333 / CCUG 43141 / JCM 11478 / NBRC 16432 / NCIMB 13614 / HKI 0122)</name>
    <dbReference type="NCBI Taxonomy" id="471853"/>
    <lineage>
        <taxon>Bacteria</taxon>
        <taxon>Bacillati</taxon>
        <taxon>Actinomycetota</taxon>
        <taxon>Actinomycetes</taxon>
        <taxon>Micrococcales</taxon>
        <taxon>Beutenbergiaceae</taxon>
        <taxon>Beutenbergia</taxon>
    </lineage>
</organism>
<dbReference type="HOGENOM" id="CLU_000604_84_3_11"/>
<keyword evidence="6" id="KW-0547">Nucleotide-binding</keyword>
<dbReference type="SUPFAM" id="SSF52540">
    <property type="entry name" value="P-loop containing nucleoside triphosphate hydrolases"/>
    <property type="match status" value="1"/>
</dbReference>
<evidence type="ECO:0000256" key="3">
    <source>
        <dbReference type="ARBA" id="ARBA00022475"/>
    </source>
</evidence>
<dbReference type="Gene3D" id="3.40.50.300">
    <property type="entry name" value="P-loop containing nucleotide triphosphate hydrolases"/>
    <property type="match status" value="1"/>
</dbReference>
<sequence length="632" mass="67718">MSSQNPPSPAVPPPASSPPTDTPTLATLRRLWPFARPAIRRLSLGALCALGASLAALAIPQVLEAMVNGPLLGDADARHTSLWWAIALVLAIGLAEAAFIYGRRAFILGPSTHIEAHMRSDLFTKLQDLPVAFHDRWPGGQLLSRSMSDLGLLRRWLAFGIVMLVVNTTTILVGAGLLISMGGPLGLVYLAGAVPVTILSFRFSRQFRAISRLSQDQQGDLATTVEESVHGIRVLKAFGRGRHALASFAAQADTVRQTEIRKARTLSLFTFFLTTIPEVVLGVTLFWGIARVVDGDMSVGALVAFFATAAVVTGPVEQVGQLMAMTLTAKTAIDRYFEVLDTPNEVTDPVSPVPIGRDADGVATGRGELAFTGVEFAYSDARERVRDDGVVRPAEILSQIHLQVRAGETMALVGLTGAGKTTLAMLVPRLYDVTAGSITLDGVDVRDHTRHDLRTLVAVAFEDATLFSDSVRENVLLGAPASRRTDADLDRAVQIAQAHFVYDLPDGVDTTIGEEGLSLSGGQRQRLALARAIAARPRVLVLDDPLSALDVSTEELVEEALRRELEGITTLVVAHRPSTVALADRVAVLQDGRITGVGTHSELLATHEHYRYVISSLEESERMAGRATGVVA</sequence>
<dbReference type="GO" id="GO:0005886">
    <property type="term" value="C:plasma membrane"/>
    <property type="evidence" value="ECO:0007669"/>
    <property type="project" value="UniProtKB-SubCell"/>
</dbReference>
<dbReference type="InterPro" id="IPR027417">
    <property type="entry name" value="P-loop_NTPase"/>
</dbReference>
<dbReference type="Pfam" id="PF00664">
    <property type="entry name" value="ABC_membrane"/>
    <property type="match status" value="1"/>
</dbReference>
<evidence type="ECO:0000256" key="7">
    <source>
        <dbReference type="ARBA" id="ARBA00022840"/>
    </source>
</evidence>
<feature type="domain" description="ABC transmembrane type-1" evidence="14">
    <location>
        <begin position="44"/>
        <end position="328"/>
    </location>
</feature>
<keyword evidence="16" id="KW-1185">Reference proteome</keyword>
<dbReference type="PANTHER" id="PTHR43394">
    <property type="entry name" value="ATP-DEPENDENT PERMEASE MDL1, MITOCHONDRIAL"/>
    <property type="match status" value="1"/>
</dbReference>
<keyword evidence="8 12" id="KW-1133">Transmembrane helix</keyword>
<evidence type="ECO:0000256" key="6">
    <source>
        <dbReference type="ARBA" id="ARBA00022741"/>
    </source>
</evidence>
<feature type="domain" description="ABC transporter" evidence="13">
    <location>
        <begin position="369"/>
        <end position="616"/>
    </location>
</feature>
<keyword evidence="5 12" id="KW-0812">Transmembrane</keyword>
<dbReference type="InterPro" id="IPR036640">
    <property type="entry name" value="ABC1_TM_sf"/>
</dbReference>
<keyword evidence="3" id="KW-1003">Cell membrane</keyword>
<dbReference type="RefSeq" id="WP_015882161.1">
    <property type="nucleotide sequence ID" value="NC_012669.1"/>
</dbReference>
<feature type="transmembrane region" description="Helical" evidence="12">
    <location>
        <begin position="82"/>
        <end position="101"/>
    </location>
</feature>
<accession>C5C408</accession>
<name>C5C408_BEUC1</name>
<dbReference type="STRING" id="471853.Bcav_1665"/>
<keyword evidence="4" id="KW-0997">Cell inner membrane</keyword>
<dbReference type="InterPro" id="IPR011527">
    <property type="entry name" value="ABC1_TM_dom"/>
</dbReference>